<evidence type="ECO:0000256" key="7">
    <source>
        <dbReference type="ARBA" id="ARBA00023065"/>
    </source>
</evidence>
<dbReference type="EMBL" id="JAJEQW010000015">
    <property type="protein sequence ID" value="MCC2243045.1"/>
    <property type="molecule type" value="Genomic_DNA"/>
</dbReference>
<keyword evidence="2" id="KW-0813">Transport</keyword>
<gene>
    <name evidence="11" type="ORF">LKD47_12210</name>
</gene>
<dbReference type="PROSITE" id="PS51202">
    <property type="entry name" value="RCK_C"/>
    <property type="match status" value="2"/>
</dbReference>
<evidence type="ECO:0000259" key="10">
    <source>
        <dbReference type="PROSITE" id="PS51202"/>
    </source>
</evidence>
<dbReference type="GO" id="GO:0006813">
    <property type="term" value="P:potassium ion transport"/>
    <property type="evidence" value="ECO:0007669"/>
    <property type="project" value="InterPro"/>
</dbReference>
<feature type="transmembrane region" description="Helical" evidence="9">
    <location>
        <begin position="190"/>
        <end position="208"/>
    </location>
</feature>
<keyword evidence="4" id="KW-1003">Cell membrane</keyword>
<dbReference type="Pfam" id="PF02080">
    <property type="entry name" value="TrkA_C"/>
    <property type="match status" value="2"/>
</dbReference>
<dbReference type="GO" id="GO:1902600">
    <property type="term" value="P:proton transmembrane transport"/>
    <property type="evidence" value="ECO:0007669"/>
    <property type="project" value="InterPro"/>
</dbReference>
<dbReference type="Gene3D" id="3.30.70.1450">
    <property type="entry name" value="Regulator of K+ conductance, C-terminal domain"/>
    <property type="match status" value="2"/>
</dbReference>
<dbReference type="GO" id="GO:0015297">
    <property type="term" value="F:antiporter activity"/>
    <property type="evidence" value="ECO:0007669"/>
    <property type="project" value="UniProtKB-KW"/>
</dbReference>
<feature type="transmembrane region" description="Helical" evidence="9">
    <location>
        <begin position="294"/>
        <end position="318"/>
    </location>
</feature>
<comment type="subcellular location">
    <subcellularLocation>
        <location evidence="1">Cell membrane</location>
        <topology evidence="1">Multi-pass membrane protein</topology>
    </subcellularLocation>
</comment>
<dbReference type="Pfam" id="PF00999">
    <property type="entry name" value="Na_H_Exchanger"/>
    <property type="match status" value="1"/>
</dbReference>
<dbReference type="GO" id="GO:0008324">
    <property type="term" value="F:monoatomic cation transmembrane transporter activity"/>
    <property type="evidence" value="ECO:0007669"/>
    <property type="project" value="InterPro"/>
</dbReference>
<feature type="transmembrane region" description="Helical" evidence="9">
    <location>
        <begin position="360"/>
        <end position="381"/>
    </location>
</feature>
<feature type="domain" description="RCK C-terminal" evidence="10">
    <location>
        <begin position="463"/>
        <end position="531"/>
    </location>
</feature>
<evidence type="ECO:0000256" key="4">
    <source>
        <dbReference type="ARBA" id="ARBA00022475"/>
    </source>
</evidence>
<feature type="transmembrane region" description="Helical" evidence="9">
    <location>
        <begin position="330"/>
        <end position="354"/>
    </location>
</feature>
<keyword evidence="6 9" id="KW-1133">Transmembrane helix</keyword>
<evidence type="ECO:0000256" key="6">
    <source>
        <dbReference type="ARBA" id="ARBA00022989"/>
    </source>
</evidence>
<dbReference type="InterPro" id="IPR036721">
    <property type="entry name" value="RCK_C_sf"/>
</dbReference>
<feature type="transmembrane region" description="Helical" evidence="9">
    <location>
        <begin position="228"/>
        <end position="252"/>
    </location>
</feature>
<evidence type="ECO:0000256" key="2">
    <source>
        <dbReference type="ARBA" id="ARBA00022448"/>
    </source>
</evidence>
<keyword evidence="8 9" id="KW-0472">Membrane</keyword>
<evidence type="ECO:0000256" key="1">
    <source>
        <dbReference type="ARBA" id="ARBA00004651"/>
    </source>
</evidence>
<feature type="domain" description="RCK C-terminal" evidence="10">
    <location>
        <begin position="396"/>
        <end position="462"/>
    </location>
</feature>
<dbReference type="RefSeq" id="WP_227710618.1">
    <property type="nucleotide sequence ID" value="NZ_JAJEQW010000015.1"/>
</dbReference>
<protein>
    <submittedName>
        <fullName evidence="11">Potassium/proton antiporter</fullName>
    </submittedName>
</protein>
<dbReference type="SUPFAM" id="SSF116726">
    <property type="entry name" value="TrkA C-terminal domain-like"/>
    <property type="match status" value="2"/>
</dbReference>
<evidence type="ECO:0000313" key="12">
    <source>
        <dbReference type="Proteomes" id="UP001198893"/>
    </source>
</evidence>
<dbReference type="GO" id="GO:0005886">
    <property type="term" value="C:plasma membrane"/>
    <property type="evidence" value="ECO:0007669"/>
    <property type="project" value="UniProtKB-SubCell"/>
</dbReference>
<keyword evidence="5 9" id="KW-0812">Transmembrane</keyword>
<reference evidence="11" key="1">
    <citation type="submission" date="2021-10" db="EMBL/GenBank/DDBJ databases">
        <title>Anaerobic single-cell dispensing facilitates the cultivation of human gut bacteria.</title>
        <authorList>
            <person name="Afrizal A."/>
        </authorList>
    </citation>
    <scope>NUCLEOTIDE SEQUENCE</scope>
    <source>
        <strain evidence="11">CLA-AA-H204</strain>
    </source>
</reference>
<feature type="transmembrane region" description="Helical" evidence="9">
    <location>
        <begin position="53"/>
        <end position="73"/>
    </location>
</feature>
<comment type="caution">
    <text evidence="11">The sequence shown here is derived from an EMBL/GenBank/DDBJ whole genome shotgun (WGS) entry which is preliminary data.</text>
</comment>
<dbReference type="InterPro" id="IPR006037">
    <property type="entry name" value="RCK_C"/>
</dbReference>
<evidence type="ECO:0000256" key="3">
    <source>
        <dbReference type="ARBA" id="ARBA00022449"/>
    </source>
</evidence>
<dbReference type="NCBIfam" id="NF003716">
    <property type="entry name" value="PRK05326.1-3"/>
    <property type="match status" value="1"/>
</dbReference>
<evidence type="ECO:0000256" key="8">
    <source>
        <dbReference type="ARBA" id="ARBA00023136"/>
    </source>
</evidence>
<feature type="transmembrane region" description="Helical" evidence="9">
    <location>
        <begin position="88"/>
        <end position="110"/>
    </location>
</feature>
<dbReference type="InterPro" id="IPR006153">
    <property type="entry name" value="Cation/H_exchanger_TM"/>
</dbReference>
<dbReference type="NCBIfam" id="NF003715">
    <property type="entry name" value="PRK05326.1-2"/>
    <property type="match status" value="1"/>
</dbReference>
<dbReference type="PANTHER" id="PTHR32507:SF7">
    <property type="entry name" value="K(+)_H(+) ANTIPORTER NHAP2"/>
    <property type="match status" value="1"/>
</dbReference>
<keyword evidence="3" id="KW-0050">Antiport</keyword>
<sequence>MTSYILLVAAVILLCLSLNKMSNKLGIPMLLAYILLGMMFGTDGILKIPFDNFTIAEQICTVSLIFIMFYGGFGTNWKQAKPVAGKAVLLSTVGVILTAVTTGAFCHFILKMDFWESMLIGSVISSTDAASVFSILRSRRLNLKNNTASMLEVESGSNDPCSYMLTVIILTIMSGELSGFSLVVMIFSQITFGILVGVVVALAAAFILKKVNFATDGFDTIFVFSMALVSYAGAAMINGNGYLAAYIAGIILGNTPLHHKKSLVHFFDGITGLMQMLIFFLLGLLAYPSQLPKILPIALAIAVFLTFVARPVSVFAILMPFRCPVKQQLLVSWAGLRGAASIVFAIMATVSPAYTKNDLFHIVIFIVLFSISIQGTLLGLVAKKLDMIDENGNVMKTFSDYSDEMPVEFVKISIKAGHPWENRKIKDLASLPDLLLVLILRGEERIIPNGNTVVLAGDKIVLSALSPEENLGICLTEIPIEKDSKWIGKPLSRIKLGEEKLVLVLKRNEKVVIPNGNTVIRENDVLVISQL</sequence>
<dbReference type="Gene3D" id="1.20.1530.20">
    <property type="match status" value="1"/>
</dbReference>
<proteinExistence type="predicted"/>
<feature type="transmembrane region" description="Helical" evidence="9">
    <location>
        <begin position="163"/>
        <end position="183"/>
    </location>
</feature>
<feature type="transmembrane region" description="Helical" evidence="9">
    <location>
        <begin position="27"/>
        <end position="46"/>
    </location>
</feature>
<feature type="transmembrane region" description="Helical" evidence="9">
    <location>
        <begin position="264"/>
        <end position="288"/>
    </location>
</feature>
<keyword evidence="7" id="KW-0406">Ion transport</keyword>
<dbReference type="AlphaFoldDB" id="A0AAW4WLP5"/>
<dbReference type="InterPro" id="IPR038770">
    <property type="entry name" value="Na+/solute_symporter_sf"/>
</dbReference>
<name>A0AAW4WLP5_9FIRM</name>
<organism evidence="11 12">
    <name type="scientific">Roseburia amylophila</name>
    <dbReference type="NCBI Taxonomy" id="2981794"/>
    <lineage>
        <taxon>Bacteria</taxon>
        <taxon>Bacillati</taxon>
        <taxon>Bacillota</taxon>
        <taxon>Clostridia</taxon>
        <taxon>Lachnospirales</taxon>
        <taxon>Lachnospiraceae</taxon>
        <taxon>Roseburia</taxon>
    </lineage>
</organism>
<evidence type="ECO:0000256" key="5">
    <source>
        <dbReference type="ARBA" id="ARBA00022692"/>
    </source>
</evidence>
<evidence type="ECO:0000256" key="9">
    <source>
        <dbReference type="SAM" id="Phobius"/>
    </source>
</evidence>
<evidence type="ECO:0000313" key="11">
    <source>
        <dbReference type="EMBL" id="MCC2243045.1"/>
    </source>
</evidence>
<accession>A0AAW4WLP5</accession>
<dbReference type="PANTHER" id="PTHR32507">
    <property type="entry name" value="NA(+)/H(+) ANTIPORTER 1"/>
    <property type="match status" value="1"/>
</dbReference>
<dbReference type="Proteomes" id="UP001198893">
    <property type="component" value="Unassembled WGS sequence"/>
</dbReference>